<evidence type="ECO:0000313" key="11">
    <source>
        <dbReference type="RefSeq" id="XP_060672845.1"/>
    </source>
</evidence>
<dbReference type="PROSITE" id="PS50011">
    <property type="entry name" value="PROTEIN_KINASE_DOM"/>
    <property type="match status" value="1"/>
</dbReference>
<evidence type="ECO:0000256" key="3">
    <source>
        <dbReference type="ARBA" id="ARBA00022679"/>
    </source>
</evidence>
<evidence type="ECO:0000256" key="5">
    <source>
        <dbReference type="ARBA" id="ARBA00022777"/>
    </source>
</evidence>
<evidence type="ECO:0000313" key="10">
    <source>
        <dbReference type="Proteomes" id="UP001652623"/>
    </source>
</evidence>
<evidence type="ECO:0000256" key="6">
    <source>
        <dbReference type="ARBA" id="ARBA00022840"/>
    </source>
</evidence>
<dbReference type="RefSeq" id="XP_060672845.1">
    <property type="nucleotide sequence ID" value="XM_060816862.1"/>
</dbReference>
<keyword evidence="5" id="KW-0418">Kinase</keyword>
<dbReference type="Proteomes" id="UP001652623">
    <property type="component" value="Chromosome 4"/>
</dbReference>
<dbReference type="SUPFAM" id="SSF56112">
    <property type="entry name" value="Protein kinase-like (PK-like)"/>
    <property type="match status" value="1"/>
</dbReference>
<dbReference type="GeneID" id="132803610"/>
<dbReference type="PANTHER" id="PTHR48005:SF70">
    <property type="entry name" value="MDIS1-INTERACTING RECEPTOR LIKE KINASE 2-LIKE"/>
    <property type="match status" value="1"/>
</dbReference>
<dbReference type="EC" id="2.7.11.1" evidence="1"/>
<gene>
    <name evidence="11" type="primary">LOC132803610</name>
</gene>
<organism evidence="10 11">
    <name type="scientific">Ziziphus jujuba</name>
    <name type="common">Chinese jujube</name>
    <name type="synonym">Ziziphus sativa</name>
    <dbReference type="NCBI Taxonomy" id="326968"/>
    <lineage>
        <taxon>Eukaryota</taxon>
        <taxon>Viridiplantae</taxon>
        <taxon>Streptophyta</taxon>
        <taxon>Embryophyta</taxon>
        <taxon>Tracheophyta</taxon>
        <taxon>Spermatophyta</taxon>
        <taxon>Magnoliopsida</taxon>
        <taxon>eudicotyledons</taxon>
        <taxon>Gunneridae</taxon>
        <taxon>Pentapetalae</taxon>
        <taxon>rosids</taxon>
        <taxon>fabids</taxon>
        <taxon>Rosales</taxon>
        <taxon>Rhamnaceae</taxon>
        <taxon>Paliureae</taxon>
        <taxon>Ziziphus</taxon>
    </lineage>
</organism>
<evidence type="ECO:0000256" key="8">
    <source>
        <dbReference type="ARBA" id="ARBA00048679"/>
    </source>
</evidence>
<keyword evidence="4" id="KW-0547">Nucleotide-binding</keyword>
<keyword evidence="3" id="KW-0808">Transferase</keyword>
<reference evidence="11" key="1">
    <citation type="submission" date="2025-08" db="UniProtKB">
        <authorList>
            <consortium name="RefSeq"/>
        </authorList>
    </citation>
    <scope>IDENTIFICATION</scope>
    <source>
        <tissue evidence="11">Seedling</tissue>
    </source>
</reference>
<dbReference type="Pfam" id="PF00069">
    <property type="entry name" value="Pkinase"/>
    <property type="match status" value="1"/>
</dbReference>
<proteinExistence type="predicted"/>
<comment type="catalytic activity">
    <reaction evidence="8">
        <text>L-seryl-[protein] + ATP = O-phospho-L-seryl-[protein] + ADP + H(+)</text>
        <dbReference type="Rhea" id="RHEA:17989"/>
        <dbReference type="Rhea" id="RHEA-COMP:9863"/>
        <dbReference type="Rhea" id="RHEA-COMP:11604"/>
        <dbReference type="ChEBI" id="CHEBI:15378"/>
        <dbReference type="ChEBI" id="CHEBI:29999"/>
        <dbReference type="ChEBI" id="CHEBI:30616"/>
        <dbReference type="ChEBI" id="CHEBI:83421"/>
        <dbReference type="ChEBI" id="CHEBI:456216"/>
        <dbReference type="EC" id="2.7.11.1"/>
    </reaction>
</comment>
<name>A0ABM4A7Y7_ZIZJJ</name>
<keyword evidence="10" id="KW-1185">Reference proteome</keyword>
<sequence length="140" mass="15459">MFEWSERVNLIKGLASALSYMHHDCLPPVVHQDISSKNILVDLEYKGYISDFGTTRLLKPNSSNWTSFAGTVGYTAPEFAFTLEVNEKCDVYSFGMVSLEVIMGKHPGDLISVLFSSSSSTTPSTSHDIALKDMLDHCTS</sequence>
<feature type="domain" description="Protein kinase" evidence="9">
    <location>
        <begin position="1"/>
        <end position="140"/>
    </location>
</feature>
<evidence type="ECO:0000256" key="2">
    <source>
        <dbReference type="ARBA" id="ARBA00022527"/>
    </source>
</evidence>
<evidence type="ECO:0000256" key="4">
    <source>
        <dbReference type="ARBA" id="ARBA00022741"/>
    </source>
</evidence>
<keyword evidence="2" id="KW-0723">Serine/threonine-protein kinase</keyword>
<protein>
    <recommendedName>
        <fullName evidence="1">non-specific serine/threonine protein kinase</fullName>
        <ecNumber evidence="1">2.7.11.1</ecNumber>
    </recommendedName>
</protein>
<dbReference type="PROSITE" id="PS00109">
    <property type="entry name" value="PROTEIN_KINASE_TYR"/>
    <property type="match status" value="1"/>
</dbReference>
<evidence type="ECO:0000256" key="7">
    <source>
        <dbReference type="ARBA" id="ARBA00047899"/>
    </source>
</evidence>
<dbReference type="InterPro" id="IPR008266">
    <property type="entry name" value="Tyr_kinase_AS"/>
</dbReference>
<evidence type="ECO:0000256" key="1">
    <source>
        <dbReference type="ARBA" id="ARBA00012513"/>
    </source>
</evidence>
<dbReference type="InterPro" id="IPR051420">
    <property type="entry name" value="Ser_Thr_Kinases_DiverseReg"/>
</dbReference>
<evidence type="ECO:0000259" key="9">
    <source>
        <dbReference type="PROSITE" id="PS50011"/>
    </source>
</evidence>
<dbReference type="InterPro" id="IPR000719">
    <property type="entry name" value="Prot_kinase_dom"/>
</dbReference>
<dbReference type="InterPro" id="IPR011009">
    <property type="entry name" value="Kinase-like_dom_sf"/>
</dbReference>
<accession>A0ABM4A7Y7</accession>
<comment type="catalytic activity">
    <reaction evidence="7">
        <text>L-threonyl-[protein] + ATP = O-phospho-L-threonyl-[protein] + ADP + H(+)</text>
        <dbReference type="Rhea" id="RHEA:46608"/>
        <dbReference type="Rhea" id="RHEA-COMP:11060"/>
        <dbReference type="Rhea" id="RHEA-COMP:11605"/>
        <dbReference type="ChEBI" id="CHEBI:15378"/>
        <dbReference type="ChEBI" id="CHEBI:30013"/>
        <dbReference type="ChEBI" id="CHEBI:30616"/>
        <dbReference type="ChEBI" id="CHEBI:61977"/>
        <dbReference type="ChEBI" id="CHEBI:456216"/>
        <dbReference type="EC" id="2.7.11.1"/>
    </reaction>
</comment>
<dbReference type="PANTHER" id="PTHR48005">
    <property type="entry name" value="LEUCINE RICH REPEAT KINASE 2"/>
    <property type="match status" value="1"/>
</dbReference>
<keyword evidence="6" id="KW-0067">ATP-binding</keyword>
<dbReference type="Gene3D" id="1.10.510.10">
    <property type="entry name" value="Transferase(Phosphotransferase) domain 1"/>
    <property type="match status" value="1"/>
</dbReference>